<dbReference type="AlphaFoldDB" id="A0A977KBR9"/>
<keyword evidence="3" id="KW-1185">Reference proteome</keyword>
<feature type="domain" description="Putative heavy-metal chelation" evidence="1">
    <location>
        <begin position="104"/>
        <end position="248"/>
    </location>
</feature>
<name>A0A977KBR9_9CREN</name>
<reference evidence="2" key="1">
    <citation type="submission" date="2013-11" db="EMBL/GenBank/DDBJ databases">
        <title>Comparative genomics of Ignicoccus.</title>
        <authorList>
            <person name="Podar M."/>
        </authorList>
    </citation>
    <scope>NUCLEOTIDE SEQUENCE</scope>
    <source>
        <strain evidence="2">DSM 13166</strain>
    </source>
</reference>
<dbReference type="Proteomes" id="UP001063698">
    <property type="component" value="Chromosome"/>
</dbReference>
<dbReference type="Pfam" id="PF04016">
    <property type="entry name" value="DUF364"/>
    <property type="match status" value="1"/>
</dbReference>
<evidence type="ECO:0000313" key="2">
    <source>
        <dbReference type="EMBL" id="UXD22779.1"/>
    </source>
</evidence>
<dbReference type="KEGG" id="ipc:IPA_08170"/>
<evidence type="ECO:0000259" key="1">
    <source>
        <dbReference type="Pfam" id="PF04016"/>
    </source>
</evidence>
<sequence>MNLLANALIATLRSPLSKYSSAKLEDFGIAKKLSYVKTLGAVGFAFAPEMEYPDFLPTKETFIRELFKRAWTGAPETSLALAALSAITQKWIDDGGEVEMPAPDLVEALGIDKGMKVLMIGYMAGVVEEVKEAGAEVVLYEDNYMLRCSAKDLGVKAYPGSYALLEEEADAIIATGSSLLDPRIAFVFDKVKAPVKALVGPTATVHPYFARLIGATHVGGSYVPPEKREEVLGMIKMGYGYKRLVRSGLIQKWFART</sequence>
<evidence type="ECO:0000313" key="3">
    <source>
        <dbReference type="Proteomes" id="UP001063698"/>
    </source>
</evidence>
<dbReference type="SUPFAM" id="SSF159713">
    <property type="entry name" value="Dhaf3308-like"/>
    <property type="match status" value="1"/>
</dbReference>
<proteinExistence type="predicted"/>
<dbReference type="InterPro" id="IPR007161">
    <property type="entry name" value="DUF364"/>
</dbReference>
<gene>
    <name evidence="2" type="ORF">IPA_08170</name>
</gene>
<dbReference type="EMBL" id="CP006868">
    <property type="protein sequence ID" value="UXD22779.1"/>
    <property type="molecule type" value="Genomic_DNA"/>
</dbReference>
<accession>A0A977KBR9</accession>
<organism evidence="2 3">
    <name type="scientific">Ignicoccus pacificus DSM 13166</name>
    <dbReference type="NCBI Taxonomy" id="940294"/>
    <lineage>
        <taxon>Archaea</taxon>
        <taxon>Thermoproteota</taxon>
        <taxon>Thermoprotei</taxon>
        <taxon>Desulfurococcales</taxon>
        <taxon>Desulfurococcaceae</taxon>
        <taxon>Ignicoccus</taxon>
    </lineage>
</organism>
<protein>
    <recommendedName>
        <fullName evidence="1">Putative heavy-metal chelation domain-containing protein</fullName>
    </recommendedName>
</protein>
<dbReference type="Gene3D" id="3.40.50.11590">
    <property type="match status" value="1"/>
</dbReference>